<evidence type="ECO:0000256" key="7">
    <source>
        <dbReference type="ARBA" id="ARBA00023136"/>
    </source>
</evidence>
<accession>A0AAE0WVA1</accession>
<feature type="transmembrane region" description="Helical" evidence="8">
    <location>
        <begin position="358"/>
        <end position="382"/>
    </location>
</feature>
<keyword evidence="10" id="KW-1185">Reference proteome</keyword>
<gene>
    <name evidence="9" type="ORF">LTR78_001800</name>
</gene>
<dbReference type="Pfam" id="PF01544">
    <property type="entry name" value="CorA"/>
    <property type="match status" value="1"/>
</dbReference>
<comment type="caution">
    <text evidence="9">The sequence shown here is derived from an EMBL/GenBank/DDBJ whole genome shotgun (WGS) entry which is preliminary data.</text>
</comment>
<dbReference type="GO" id="GO:0050897">
    <property type="term" value="F:cobalt ion binding"/>
    <property type="evidence" value="ECO:0007669"/>
    <property type="project" value="TreeGrafter"/>
</dbReference>
<feature type="transmembrane region" description="Helical" evidence="8">
    <location>
        <begin position="500"/>
        <end position="522"/>
    </location>
</feature>
<dbReference type="GO" id="GO:0015087">
    <property type="term" value="F:cobalt ion transmembrane transporter activity"/>
    <property type="evidence" value="ECO:0007669"/>
    <property type="project" value="TreeGrafter"/>
</dbReference>
<keyword evidence="4" id="KW-1003">Cell membrane</keyword>
<dbReference type="SUPFAM" id="SSF143865">
    <property type="entry name" value="CorA soluble domain-like"/>
    <property type="match status" value="1"/>
</dbReference>
<dbReference type="InterPro" id="IPR045863">
    <property type="entry name" value="CorA_TM1_TM2"/>
</dbReference>
<dbReference type="Gene3D" id="3.30.460.20">
    <property type="entry name" value="CorA soluble domain-like"/>
    <property type="match status" value="1"/>
</dbReference>
<evidence type="ECO:0000256" key="5">
    <source>
        <dbReference type="ARBA" id="ARBA00022692"/>
    </source>
</evidence>
<reference evidence="9" key="1">
    <citation type="submission" date="2023-07" db="EMBL/GenBank/DDBJ databases">
        <title>Black Yeasts Isolated from many extreme environments.</title>
        <authorList>
            <person name="Coleine C."/>
            <person name="Stajich J.E."/>
            <person name="Selbmann L."/>
        </authorList>
    </citation>
    <scope>NUCLEOTIDE SEQUENCE</scope>
    <source>
        <strain evidence="9">CCFEE 5485</strain>
    </source>
</reference>
<keyword evidence="7 8" id="KW-0472">Membrane</keyword>
<dbReference type="AlphaFoldDB" id="A0AAE0WVA1"/>
<evidence type="ECO:0000256" key="6">
    <source>
        <dbReference type="ARBA" id="ARBA00022989"/>
    </source>
</evidence>
<dbReference type="Proteomes" id="UP001274830">
    <property type="component" value="Unassembled WGS sequence"/>
</dbReference>
<comment type="subcellular location">
    <subcellularLocation>
        <location evidence="1">Cell membrane</location>
        <topology evidence="1">Multi-pass membrane protein</topology>
    </subcellularLocation>
</comment>
<evidence type="ECO:0000256" key="3">
    <source>
        <dbReference type="ARBA" id="ARBA00022448"/>
    </source>
</evidence>
<keyword evidence="3" id="KW-0813">Transport</keyword>
<feature type="transmembrane region" description="Helical" evidence="8">
    <location>
        <begin position="466"/>
        <end position="485"/>
    </location>
</feature>
<dbReference type="PANTHER" id="PTHR46494:SF1">
    <property type="entry name" value="CORA FAMILY METAL ION TRANSPORTER (EUROFUNG)"/>
    <property type="match status" value="1"/>
</dbReference>
<evidence type="ECO:0000256" key="8">
    <source>
        <dbReference type="SAM" id="Phobius"/>
    </source>
</evidence>
<keyword evidence="5 8" id="KW-0812">Transmembrane</keyword>
<dbReference type="EMBL" id="JAUTXT010000004">
    <property type="protein sequence ID" value="KAK3678503.1"/>
    <property type="molecule type" value="Genomic_DNA"/>
</dbReference>
<dbReference type="GO" id="GO:0015095">
    <property type="term" value="F:magnesium ion transmembrane transporter activity"/>
    <property type="evidence" value="ECO:0007669"/>
    <property type="project" value="TreeGrafter"/>
</dbReference>
<evidence type="ECO:0000256" key="1">
    <source>
        <dbReference type="ARBA" id="ARBA00004651"/>
    </source>
</evidence>
<comment type="similarity">
    <text evidence="2">Belongs to the CorA metal ion transporter (MIT) (TC 1.A.35) family.</text>
</comment>
<protein>
    <submittedName>
        <fullName evidence="9">Uncharacterized protein</fullName>
    </submittedName>
</protein>
<keyword evidence="6 8" id="KW-1133">Transmembrane helix</keyword>
<dbReference type="GO" id="GO:0000287">
    <property type="term" value="F:magnesium ion binding"/>
    <property type="evidence" value="ECO:0007669"/>
    <property type="project" value="TreeGrafter"/>
</dbReference>
<evidence type="ECO:0000313" key="9">
    <source>
        <dbReference type="EMBL" id="KAK3678503.1"/>
    </source>
</evidence>
<dbReference type="GO" id="GO:0005886">
    <property type="term" value="C:plasma membrane"/>
    <property type="evidence" value="ECO:0007669"/>
    <property type="project" value="UniProtKB-SubCell"/>
</dbReference>
<evidence type="ECO:0000313" key="10">
    <source>
        <dbReference type="Proteomes" id="UP001274830"/>
    </source>
</evidence>
<evidence type="ECO:0000256" key="4">
    <source>
        <dbReference type="ARBA" id="ARBA00022475"/>
    </source>
</evidence>
<evidence type="ECO:0000256" key="2">
    <source>
        <dbReference type="ARBA" id="ARBA00009765"/>
    </source>
</evidence>
<proteinExistence type="inferred from homology"/>
<organism evidence="9 10">
    <name type="scientific">Recurvomyces mirabilis</name>
    <dbReference type="NCBI Taxonomy" id="574656"/>
    <lineage>
        <taxon>Eukaryota</taxon>
        <taxon>Fungi</taxon>
        <taxon>Dikarya</taxon>
        <taxon>Ascomycota</taxon>
        <taxon>Pezizomycotina</taxon>
        <taxon>Dothideomycetes</taxon>
        <taxon>Dothideomycetidae</taxon>
        <taxon>Mycosphaerellales</taxon>
        <taxon>Teratosphaeriaceae</taxon>
        <taxon>Recurvomyces</taxon>
    </lineage>
</organism>
<dbReference type="InterPro" id="IPR002523">
    <property type="entry name" value="MgTranspt_CorA/ZnTranspt_ZntB"/>
</dbReference>
<name>A0AAE0WVA1_9PEZI</name>
<dbReference type="SUPFAM" id="SSF144083">
    <property type="entry name" value="Magnesium transport protein CorA, transmembrane region"/>
    <property type="match status" value="1"/>
</dbReference>
<dbReference type="InterPro" id="IPR045861">
    <property type="entry name" value="CorA_cytoplasmic_dom"/>
</dbReference>
<sequence length="538" mass="60271">MRLRLAGFWIGVARHNAYQHGSRSAPRALSYLSTRAHVVPRIRAAPRSDRIQTRSQNLSYCDPGWQVVGLSHSTTRRLSITQRRAQVFKPDGSFAVGAEPGFDLNGNAQVEDAQVEEADAQIKIIDYSADRVVDQDVGADDLKHFLSTQPKPDWATCRWVYVNGISRNVVHTLGQAYDLHPLTLEDVMNTDNLAKVDWYDDHFFLELTLQKLVDVVEHDNSPQTSALSHGAHRKRFTYAADSSNDADVVQQLDKPGRHLYQRFNMSVEQASVYLTASGTVITIFERSGEDVFKPIYNRLQSPHTVLRSGDDPSMLVQGVLDAVVDMAVPVGRAFEDAFTELELAVLTKPSITLSRQVYVLRAGLASFLDLLVPIGGLVRALYDHRNVAQQPPGAGPIPTEAGAKTRSPDFASQAVSPLTQAYLKDVQDHITTLTSSTHMRIRSAENLTSLIFNTIAARQNESVRQLTLVSIFFLPLTFLTGYFGMNFDPMPVVQEHSDEFFWFIASPVMGVTLAILMVRPAARKLSEWRRMAWRRRRR</sequence>
<dbReference type="PANTHER" id="PTHR46494">
    <property type="entry name" value="CORA FAMILY METAL ION TRANSPORTER (EUROFUNG)"/>
    <property type="match status" value="1"/>
</dbReference>
<dbReference type="Gene3D" id="1.20.58.340">
    <property type="entry name" value="Magnesium transport protein CorA, transmembrane region"/>
    <property type="match status" value="2"/>
</dbReference>